<dbReference type="OrthoDB" id="8189655at2759"/>
<dbReference type="Proteomes" id="UP000625711">
    <property type="component" value="Unassembled WGS sequence"/>
</dbReference>
<name>A0A834IZX6_RHYFE</name>
<reference evidence="1" key="1">
    <citation type="submission" date="2020-08" db="EMBL/GenBank/DDBJ databases">
        <title>Genome sequencing and assembly of the red palm weevil Rhynchophorus ferrugineus.</title>
        <authorList>
            <person name="Dias G.B."/>
            <person name="Bergman C.M."/>
            <person name="Manee M."/>
        </authorList>
    </citation>
    <scope>NUCLEOTIDE SEQUENCE</scope>
    <source>
        <strain evidence="1">AA-2017</strain>
        <tissue evidence="1">Whole larva</tissue>
    </source>
</reference>
<evidence type="ECO:0000313" key="2">
    <source>
        <dbReference type="Proteomes" id="UP000625711"/>
    </source>
</evidence>
<keyword evidence="2" id="KW-1185">Reference proteome</keyword>
<gene>
    <name evidence="1" type="ORF">GWI33_023105</name>
</gene>
<evidence type="ECO:0000313" key="1">
    <source>
        <dbReference type="EMBL" id="KAF7283722.1"/>
    </source>
</evidence>
<dbReference type="AlphaFoldDB" id="A0A834IZX6"/>
<sequence>MDKNEFHVVIKYCFLKGKNTVETKTWLEAEFPDTAPGKSTIKDCGRPKGVVSDENILKNPQNDIEWS</sequence>
<dbReference type="Gene3D" id="1.10.10.1450">
    <property type="match status" value="1"/>
</dbReference>
<protein>
    <recommendedName>
        <fullName evidence="3">Mos1 transposase HTH domain-containing protein</fullName>
    </recommendedName>
</protein>
<evidence type="ECO:0008006" key="3">
    <source>
        <dbReference type="Google" id="ProtNLM"/>
    </source>
</evidence>
<proteinExistence type="predicted"/>
<organism evidence="1 2">
    <name type="scientific">Rhynchophorus ferrugineus</name>
    <name type="common">Red palm weevil</name>
    <name type="synonym">Curculio ferrugineus</name>
    <dbReference type="NCBI Taxonomy" id="354439"/>
    <lineage>
        <taxon>Eukaryota</taxon>
        <taxon>Metazoa</taxon>
        <taxon>Ecdysozoa</taxon>
        <taxon>Arthropoda</taxon>
        <taxon>Hexapoda</taxon>
        <taxon>Insecta</taxon>
        <taxon>Pterygota</taxon>
        <taxon>Neoptera</taxon>
        <taxon>Endopterygota</taxon>
        <taxon>Coleoptera</taxon>
        <taxon>Polyphaga</taxon>
        <taxon>Cucujiformia</taxon>
        <taxon>Curculionidae</taxon>
        <taxon>Dryophthorinae</taxon>
        <taxon>Rhynchophorus</taxon>
    </lineage>
</organism>
<comment type="caution">
    <text evidence="1">The sequence shown here is derived from an EMBL/GenBank/DDBJ whole genome shotgun (WGS) entry which is preliminary data.</text>
</comment>
<accession>A0A834IZX6</accession>
<dbReference type="EMBL" id="JAACXV010000089">
    <property type="protein sequence ID" value="KAF7283722.1"/>
    <property type="molecule type" value="Genomic_DNA"/>
</dbReference>